<keyword evidence="4" id="KW-0540">Nuclease</keyword>
<keyword evidence="5" id="KW-0479">Metal-binding</keyword>
<evidence type="ECO:0000256" key="6">
    <source>
        <dbReference type="ARBA" id="ARBA00022801"/>
    </source>
</evidence>
<evidence type="ECO:0000256" key="3">
    <source>
        <dbReference type="ARBA" id="ARBA00006958"/>
    </source>
</evidence>
<dbReference type="GO" id="GO:0004518">
    <property type="term" value="F:nuclease activity"/>
    <property type="evidence" value="ECO:0007669"/>
    <property type="project" value="UniProtKB-KW"/>
</dbReference>
<sequence>MKQEDPFVFWIWDSGYGLRPWLLTPINDHLPNSPEARYNNWLYKTRSIIERCNGVLKMRFRCLLKHRVLHYTPEKAASIINACAILNNICIINNLPLINNNDIDENDLGLLNYTAPNETNIINNYIVAGRRMQQLMIDSYFQ</sequence>
<dbReference type="RefSeq" id="XP_025424342.1">
    <property type="nucleotide sequence ID" value="XM_025568557.1"/>
</dbReference>
<evidence type="ECO:0000313" key="10">
    <source>
        <dbReference type="RefSeq" id="XP_025424342.1"/>
    </source>
</evidence>
<dbReference type="Proteomes" id="UP000694846">
    <property type="component" value="Unplaced"/>
</dbReference>
<reference evidence="10" key="1">
    <citation type="submission" date="2025-08" db="UniProtKB">
        <authorList>
            <consortium name="RefSeq"/>
        </authorList>
    </citation>
    <scope>IDENTIFICATION</scope>
    <source>
        <tissue evidence="10">Whole body</tissue>
    </source>
</reference>
<keyword evidence="9" id="KW-1185">Reference proteome</keyword>
<evidence type="ECO:0000256" key="1">
    <source>
        <dbReference type="ARBA" id="ARBA00001968"/>
    </source>
</evidence>
<dbReference type="GeneID" id="112693468"/>
<feature type="domain" description="DDE Tnp4" evidence="8">
    <location>
        <begin position="10"/>
        <end position="88"/>
    </location>
</feature>
<evidence type="ECO:0000256" key="2">
    <source>
        <dbReference type="ARBA" id="ARBA00004123"/>
    </source>
</evidence>
<evidence type="ECO:0000256" key="7">
    <source>
        <dbReference type="ARBA" id="ARBA00023242"/>
    </source>
</evidence>
<gene>
    <name evidence="10" type="primary">LOC112693468</name>
</gene>
<dbReference type="InterPro" id="IPR045249">
    <property type="entry name" value="HARBI1-like"/>
</dbReference>
<dbReference type="OrthoDB" id="8193938at2759"/>
<dbReference type="GO" id="GO:0016787">
    <property type="term" value="F:hydrolase activity"/>
    <property type="evidence" value="ECO:0007669"/>
    <property type="project" value="UniProtKB-KW"/>
</dbReference>
<keyword evidence="7" id="KW-0539">Nucleus</keyword>
<dbReference type="GO" id="GO:0005634">
    <property type="term" value="C:nucleus"/>
    <property type="evidence" value="ECO:0007669"/>
    <property type="project" value="UniProtKB-SubCell"/>
</dbReference>
<protein>
    <submittedName>
        <fullName evidence="10">Nuclease HARBI1</fullName>
    </submittedName>
</protein>
<evidence type="ECO:0000256" key="5">
    <source>
        <dbReference type="ARBA" id="ARBA00022723"/>
    </source>
</evidence>
<dbReference type="PANTHER" id="PTHR22930">
    <property type="match status" value="1"/>
</dbReference>
<proteinExistence type="inferred from homology"/>
<evidence type="ECO:0000256" key="4">
    <source>
        <dbReference type="ARBA" id="ARBA00022722"/>
    </source>
</evidence>
<evidence type="ECO:0000259" key="8">
    <source>
        <dbReference type="Pfam" id="PF13359"/>
    </source>
</evidence>
<organism evidence="9 10">
    <name type="scientific">Sipha flava</name>
    <name type="common">yellow sugarcane aphid</name>
    <dbReference type="NCBI Taxonomy" id="143950"/>
    <lineage>
        <taxon>Eukaryota</taxon>
        <taxon>Metazoa</taxon>
        <taxon>Ecdysozoa</taxon>
        <taxon>Arthropoda</taxon>
        <taxon>Hexapoda</taxon>
        <taxon>Insecta</taxon>
        <taxon>Pterygota</taxon>
        <taxon>Neoptera</taxon>
        <taxon>Paraneoptera</taxon>
        <taxon>Hemiptera</taxon>
        <taxon>Sternorrhyncha</taxon>
        <taxon>Aphidomorpha</taxon>
        <taxon>Aphidoidea</taxon>
        <taxon>Aphididae</taxon>
        <taxon>Sipha</taxon>
    </lineage>
</organism>
<dbReference type="AlphaFoldDB" id="A0A8B8GPW0"/>
<dbReference type="InterPro" id="IPR027806">
    <property type="entry name" value="HARBI1_dom"/>
</dbReference>
<comment type="similarity">
    <text evidence="3">Belongs to the HARBI1 family.</text>
</comment>
<comment type="cofactor">
    <cofactor evidence="1">
        <name>a divalent metal cation</name>
        <dbReference type="ChEBI" id="CHEBI:60240"/>
    </cofactor>
</comment>
<comment type="subcellular location">
    <subcellularLocation>
        <location evidence="2">Nucleus</location>
    </subcellularLocation>
</comment>
<keyword evidence="6" id="KW-0378">Hydrolase</keyword>
<dbReference type="Pfam" id="PF13359">
    <property type="entry name" value="DDE_Tnp_4"/>
    <property type="match status" value="1"/>
</dbReference>
<dbReference type="PANTHER" id="PTHR22930:SF267">
    <property type="entry name" value="NUCLEASE HARBI1-RELATED"/>
    <property type="match status" value="1"/>
</dbReference>
<accession>A0A8B8GPW0</accession>
<dbReference type="GO" id="GO:0046872">
    <property type="term" value="F:metal ion binding"/>
    <property type="evidence" value="ECO:0007669"/>
    <property type="project" value="UniProtKB-KW"/>
</dbReference>
<name>A0A8B8GPW0_9HEMI</name>
<evidence type="ECO:0000313" key="9">
    <source>
        <dbReference type="Proteomes" id="UP000694846"/>
    </source>
</evidence>